<organism evidence="1 2">
    <name type="scientific">Pandoravirus inopinatum</name>
    <dbReference type="NCBI Taxonomy" id="1605721"/>
    <lineage>
        <taxon>Viruses</taxon>
        <taxon>Pandoravirus</taxon>
    </lineage>
</organism>
<evidence type="ECO:0000313" key="2">
    <source>
        <dbReference type="Proteomes" id="UP000202511"/>
    </source>
</evidence>
<dbReference type="KEGG" id="vg:23462928"/>
<accession>A0A0B5JAM6</accession>
<name>A0A0B5JAM6_9VIRU</name>
<proteinExistence type="predicted"/>
<evidence type="ECO:0000313" key="1">
    <source>
        <dbReference type="EMBL" id="AJF98011.1"/>
    </source>
</evidence>
<protein>
    <submittedName>
        <fullName evidence="1">Uncharacterized protein</fullName>
    </submittedName>
</protein>
<reference evidence="1 2" key="1">
    <citation type="journal article" date="2015" name="Parasitol. Res.">
        <title>Viruses in close associations with free-living amoebae.</title>
        <authorList>
            <person name="Scheid P."/>
        </authorList>
    </citation>
    <scope>NUCLEOTIDE SEQUENCE [LARGE SCALE GENOMIC DNA]</scope>
    <source>
        <strain evidence="1">KlaHel</strain>
    </source>
</reference>
<sequence>MTYFYILCEKKRHKKVPMLFGRSCRSARQKVRPPWCPCSLPGPVCRPLGGFGTFCFFFKSMEKADTLTHTFLARHFWAHKNPKKRDLNKGNLERWPTRSNASSSHNKDALFCRQGFGTRRRCQRTPIVDLFFLRHKEKATVFMDNENTEGVRGNRGKKKKWSCAGR</sequence>
<dbReference type="EMBL" id="KP136319">
    <property type="protein sequence ID" value="AJF98011.1"/>
    <property type="molecule type" value="Genomic_DNA"/>
</dbReference>
<dbReference type="RefSeq" id="YP_009120246.1">
    <property type="nucleotide sequence ID" value="NC_026440.1"/>
</dbReference>
<dbReference type="GeneID" id="23462928"/>
<dbReference type="Proteomes" id="UP000202511">
    <property type="component" value="Segment"/>
</dbReference>